<comment type="subcellular location">
    <subcellularLocation>
        <location evidence="1 5">Secreted</location>
    </subcellularLocation>
</comment>
<evidence type="ECO:0000256" key="2">
    <source>
        <dbReference type="ARBA" id="ARBA00022525"/>
    </source>
</evidence>
<dbReference type="RefSeq" id="XP_033777037.1">
    <property type="nucleotide sequence ID" value="XM_033921146.1"/>
</dbReference>
<dbReference type="GO" id="GO:0007168">
    <property type="term" value="P:receptor guanylyl cyclase signaling pathway"/>
    <property type="evidence" value="ECO:0007669"/>
    <property type="project" value="TreeGrafter"/>
</dbReference>
<accession>A0A6P8NLS0</accession>
<dbReference type="InterPro" id="IPR030480">
    <property type="entry name" value="Natr_peptide_CS"/>
</dbReference>
<evidence type="ECO:0000313" key="8">
    <source>
        <dbReference type="RefSeq" id="XP_033777037.1"/>
    </source>
</evidence>
<dbReference type="Proteomes" id="UP000515159">
    <property type="component" value="Chromosome 15"/>
</dbReference>
<dbReference type="InParanoid" id="A0A6P8NLS0"/>
<comment type="similarity">
    <text evidence="5">Belongs to the natriuretic peptide family.</text>
</comment>
<dbReference type="OrthoDB" id="8911465at2759"/>
<gene>
    <name evidence="8" type="primary">LOC117348736</name>
</gene>
<evidence type="ECO:0000256" key="6">
    <source>
        <dbReference type="SAM" id="SignalP"/>
    </source>
</evidence>
<feature type="chain" id="PRO_5027759215" evidence="6">
    <location>
        <begin position="27"/>
        <end position="129"/>
    </location>
</feature>
<dbReference type="Pfam" id="PF00212">
    <property type="entry name" value="ANP"/>
    <property type="match status" value="1"/>
</dbReference>
<dbReference type="PRINTS" id="PR00710">
    <property type="entry name" value="NATPEPTIDES"/>
</dbReference>
<organism evidence="7 8">
    <name type="scientific">Geotrypetes seraphini</name>
    <name type="common">Gaboon caecilian</name>
    <name type="synonym">Caecilia seraphini</name>
    <dbReference type="NCBI Taxonomy" id="260995"/>
    <lineage>
        <taxon>Eukaryota</taxon>
        <taxon>Metazoa</taxon>
        <taxon>Chordata</taxon>
        <taxon>Craniata</taxon>
        <taxon>Vertebrata</taxon>
        <taxon>Euteleostomi</taxon>
        <taxon>Amphibia</taxon>
        <taxon>Gymnophiona</taxon>
        <taxon>Geotrypetes</taxon>
    </lineage>
</organism>
<feature type="signal peptide" evidence="6">
    <location>
        <begin position="1"/>
        <end position="26"/>
    </location>
</feature>
<dbReference type="SMART" id="SM00183">
    <property type="entry name" value="NAT_PEP"/>
    <property type="match status" value="1"/>
</dbReference>
<evidence type="ECO:0000256" key="4">
    <source>
        <dbReference type="ARBA" id="ARBA00022858"/>
    </source>
</evidence>
<dbReference type="GO" id="GO:0005179">
    <property type="term" value="F:hormone activity"/>
    <property type="evidence" value="ECO:0007669"/>
    <property type="project" value="InterPro"/>
</dbReference>
<evidence type="ECO:0000256" key="1">
    <source>
        <dbReference type="ARBA" id="ARBA00004613"/>
    </source>
</evidence>
<protein>
    <submittedName>
        <fullName evidence="8">C-type natriuretic peptide 1-like</fullName>
    </submittedName>
</protein>
<dbReference type="InterPro" id="IPR000663">
    <property type="entry name" value="Natr_peptide"/>
</dbReference>
<proteinExistence type="inferred from homology"/>
<keyword evidence="4 5" id="KW-0838">Vasoactive</keyword>
<dbReference type="GO" id="GO:0006182">
    <property type="term" value="P:cGMP biosynthetic process"/>
    <property type="evidence" value="ECO:0007669"/>
    <property type="project" value="TreeGrafter"/>
</dbReference>
<keyword evidence="7" id="KW-1185">Reference proteome</keyword>
<dbReference type="KEGG" id="gsh:117348736"/>
<dbReference type="GO" id="GO:0005576">
    <property type="term" value="C:extracellular region"/>
    <property type="evidence" value="ECO:0007669"/>
    <property type="project" value="UniProtKB-SubCell"/>
</dbReference>
<sequence>MNLRVAASSGFLMLLLLSQNQARAKAVSSLQSLSRLLDEDFEHPLGSEELDHEKEEIMLNESMEPQEPELKWTRSLGDPFDSPSLTFQRLMNDFLRSPRRYRSRSKKGLSRGCFGVKLDRIGALSGLGC</sequence>
<evidence type="ECO:0000313" key="7">
    <source>
        <dbReference type="Proteomes" id="UP000515159"/>
    </source>
</evidence>
<dbReference type="InterPro" id="IPR002406">
    <property type="entry name" value="C_natriurtcpep"/>
</dbReference>
<keyword evidence="3 6" id="KW-0732">Signal</keyword>
<dbReference type="GO" id="GO:0097746">
    <property type="term" value="P:blood vessel diameter maintenance"/>
    <property type="evidence" value="ECO:0007669"/>
    <property type="project" value="UniProtKB-KW"/>
</dbReference>
<dbReference type="AlphaFoldDB" id="A0A6P8NLS0"/>
<dbReference type="GeneID" id="117348736"/>
<dbReference type="PRINTS" id="PR00713">
    <property type="entry name" value="CNATPEPTIDE"/>
</dbReference>
<evidence type="ECO:0000256" key="3">
    <source>
        <dbReference type="ARBA" id="ARBA00022729"/>
    </source>
</evidence>
<reference evidence="8" key="1">
    <citation type="submission" date="2025-08" db="UniProtKB">
        <authorList>
            <consortium name="RefSeq"/>
        </authorList>
    </citation>
    <scope>IDENTIFICATION</scope>
</reference>
<keyword evidence="2" id="KW-0964">Secreted</keyword>
<dbReference type="PANTHER" id="PTHR12167:SF2">
    <property type="entry name" value="C-TYPE NATRIURETIC PEPTIDE"/>
    <property type="match status" value="1"/>
</dbReference>
<dbReference type="PANTHER" id="PTHR12167">
    <property type="entry name" value="C-TYPE NATRIURETIC PEPTIDE"/>
    <property type="match status" value="1"/>
</dbReference>
<dbReference type="PROSITE" id="PS00263">
    <property type="entry name" value="NATRIURETIC_PEPTIDE"/>
    <property type="match status" value="1"/>
</dbReference>
<evidence type="ECO:0000256" key="5">
    <source>
        <dbReference type="RuleBase" id="RU003686"/>
    </source>
</evidence>
<name>A0A6P8NLS0_GEOSA</name>